<evidence type="ECO:0000256" key="1">
    <source>
        <dbReference type="ARBA" id="ARBA00004651"/>
    </source>
</evidence>
<sequence>MNDGVALLAARSLLAHRRAWTAVFAAVALVSALLGALALTAGSLGLAHARVERYAAAPVVVTGDQEARFTATPWGGEPQTASAGLTERVRVPAAAADALRALPGVRAVVPDDVFRVREHTGRPWDAARLGGHRLTAGRAPAAPGEAVAGGAPDRLGRLVAGYRVVGVADGPRALYFGAADARRLAGHPGTHDALGVLGEPGVPVDTLHARVRHALDTAPGTGGKGLRALTGDGRGAAEDLRALPARDGLLQLLAAVAGTVVLVTVLVLTSLVAQALAERAPERALLHAVGAAPRQIRAAVGREVTRVAGTAALLGALGAVPAFLLLRSTLAIRGALPPALELPAPPWLYAALLVTAGLTLGLARLVVPLATSDGRRAGRAGRRSGAGRRGAGLVMLVLGAGAAGTATLQSGEAAGAAAGAATVTLVAGCALLGPWIAAAAMRVAGPVLRRSGGAAGHLVAAGTAARSRALGAALTPVVLVTAFAGVQLAAGSTADREAAAQARAATVAGHELVPRAGDAPTTAELRRLPGVTSATGVLRSTVVLAGTEAGSPRLDRLPVLGVDPEGLAGTLDPGVVAGDLAGLARPGTVAVGADRADALGVRPGSTVELRMGDGTPRRLTVVAVYARSLALGEFLFPRDGLAPHMTDPVPARVLLAGPGAARVPGARPAAGPERVEADEAAAGAVLSVAAVAAIGVLTVLSVLSTLRLLAAGRRAELALLAQVGASRRQLRSTLLLEAGFLAGTGLLLGAVVAALPLAAFAWALTGGPPYLPPAQAALIAGTVLVTTYAGVLGGAGRGAAAGPVRR</sequence>
<evidence type="ECO:0000256" key="3">
    <source>
        <dbReference type="ARBA" id="ARBA00022475"/>
    </source>
</evidence>
<comment type="subcellular location">
    <subcellularLocation>
        <location evidence="1">Cell membrane</location>
        <topology evidence="1">Multi-pass membrane protein</topology>
    </subcellularLocation>
</comment>
<dbReference type="RefSeq" id="WP_319009058.1">
    <property type="nucleotide sequence ID" value="NZ_JAWJZF010000310.1"/>
</dbReference>
<keyword evidence="6 7" id="KW-0472">Membrane</keyword>
<feature type="transmembrane region" description="Helical" evidence="7">
    <location>
        <begin position="734"/>
        <end position="764"/>
    </location>
</feature>
<evidence type="ECO:0000313" key="9">
    <source>
        <dbReference type="EMBL" id="MDX2292575.1"/>
    </source>
</evidence>
<reference evidence="9 10" key="1">
    <citation type="submission" date="2023-10" db="EMBL/GenBank/DDBJ databases">
        <authorList>
            <person name="Wang X.X."/>
        </authorList>
    </citation>
    <scope>NUCLEOTIDE SEQUENCE [LARGE SCALE GENOMIC DNA]</scope>
    <source>
        <strain evidence="9 10">NBRC 12816</strain>
    </source>
</reference>
<dbReference type="Pfam" id="PF02687">
    <property type="entry name" value="FtsX"/>
    <property type="match status" value="2"/>
</dbReference>
<keyword evidence="3" id="KW-1003">Cell membrane</keyword>
<name>A0ABU4K4A8_9ACTN</name>
<evidence type="ECO:0000313" key="10">
    <source>
        <dbReference type="Proteomes" id="UP001278571"/>
    </source>
</evidence>
<comment type="caution">
    <text evidence="9">The sequence shown here is derived from an EMBL/GenBank/DDBJ whole genome shotgun (WGS) entry which is preliminary data.</text>
</comment>
<accession>A0ABU4K4A8</accession>
<organism evidence="9 10">
    <name type="scientific">Streptomyces roseolus</name>
    <dbReference type="NCBI Taxonomy" id="67358"/>
    <lineage>
        <taxon>Bacteria</taxon>
        <taxon>Bacillati</taxon>
        <taxon>Actinomycetota</taxon>
        <taxon>Actinomycetes</taxon>
        <taxon>Kitasatosporales</taxon>
        <taxon>Streptomycetaceae</taxon>
        <taxon>Streptomyces</taxon>
    </lineage>
</organism>
<feature type="transmembrane region" description="Helical" evidence="7">
    <location>
        <begin position="249"/>
        <end position="273"/>
    </location>
</feature>
<dbReference type="PANTHER" id="PTHR30489">
    <property type="entry name" value="LIPOPROTEIN-RELEASING SYSTEM TRANSMEMBRANE PROTEIN LOLE"/>
    <property type="match status" value="1"/>
</dbReference>
<evidence type="ECO:0000256" key="5">
    <source>
        <dbReference type="ARBA" id="ARBA00022989"/>
    </source>
</evidence>
<gene>
    <name evidence="9" type="ORF">R2363_10360</name>
</gene>
<feature type="transmembrane region" description="Helical" evidence="7">
    <location>
        <begin position="304"/>
        <end position="326"/>
    </location>
</feature>
<feature type="domain" description="ABC3 transporter permease C-terminal" evidence="8">
    <location>
        <begin position="690"/>
        <end position="788"/>
    </location>
</feature>
<evidence type="ECO:0000259" key="8">
    <source>
        <dbReference type="Pfam" id="PF02687"/>
    </source>
</evidence>
<evidence type="ECO:0000256" key="6">
    <source>
        <dbReference type="ARBA" id="ARBA00023136"/>
    </source>
</evidence>
<dbReference type="InterPro" id="IPR003838">
    <property type="entry name" value="ABC3_permease_C"/>
</dbReference>
<feature type="transmembrane region" description="Helical" evidence="7">
    <location>
        <begin position="680"/>
        <end position="703"/>
    </location>
</feature>
<protein>
    <submittedName>
        <fullName evidence="9">FtsX-like permease family protein</fullName>
    </submittedName>
</protein>
<feature type="domain" description="ABC3 transporter permease C-terminal" evidence="8">
    <location>
        <begin position="256"/>
        <end position="360"/>
    </location>
</feature>
<dbReference type="PANTHER" id="PTHR30489:SF0">
    <property type="entry name" value="LIPOPROTEIN-RELEASING SYSTEM TRANSMEMBRANE PROTEIN LOLE"/>
    <property type="match status" value="1"/>
</dbReference>
<feature type="transmembrane region" description="Helical" evidence="7">
    <location>
        <begin position="390"/>
        <end position="408"/>
    </location>
</feature>
<dbReference type="Proteomes" id="UP001278571">
    <property type="component" value="Unassembled WGS sequence"/>
</dbReference>
<proteinExistence type="inferred from homology"/>
<dbReference type="EMBL" id="JAWJZF010000310">
    <property type="protein sequence ID" value="MDX2292575.1"/>
    <property type="molecule type" value="Genomic_DNA"/>
</dbReference>
<feature type="transmembrane region" description="Helical" evidence="7">
    <location>
        <begin position="414"/>
        <end position="440"/>
    </location>
</feature>
<keyword evidence="5 7" id="KW-1133">Transmembrane helix</keyword>
<keyword evidence="4 7" id="KW-0812">Transmembrane</keyword>
<keyword evidence="10" id="KW-1185">Reference proteome</keyword>
<feature type="transmembrane region" description="Helical" evidence="7">
    <location>
        <begin position="346"/>
        <end position="369"/>
    </location>
</feature>
<evidence type="ECO:0000256" key="4">
    <source>
        <dbReference type="ARBA" id="ARBA00022692"/>
    </source>
</evidence>
<dbReference type="InterPro" id="IPR051447">
    <property type="entry name" value="Lipoprotein-release_system"/>
</dbReference>
<comment type="similarity">
    <text evidence="2">Belongs to the ABC-4 integral membrane protein family. LolC/E subfamily.</text>
</comment>
<evidence type="ECO:0000256" key="2">
    <source>
        <dbReference type="ARBA" id="ARBA00005236"/>
    </source>
</evidence>
<feature type="transmembrane region" description="Helical" evidence="7">
    <location>
        <begin position="776"/>
        <end position="796"/>
    </location>
</feature>
<evidence type="ECO:0000256" key="7">
    <source>
        <dbReference type="SAM" id="Phobius"/>
    </source>
</evidence>